<dbReference type="GO" id="GO:0046872">
    <property type="term" value="F:metal ion binding"/>
    <property type="evidence" value="ECO:0007669"/>
    <property type="project" value="InterPro"/>
</dbReference>
<evidence type="ECO:0000313" key="3">
    <source>
        <dbReference type="Proteomes" id="UP000069654"/>
    </source>
</evidence>
<dbReference type="STRING" id="1797.RMCT_3063"/>
<comment type="caution">
    <text evidence="2">The sequence shown here is derived from an EMBL/GenBank/DDBJ whole genome shotgun (WGS) entry which is preliminary data.</text>
</comment>
<dbReference type="OMA" id="VDVRRHH"/>
<gene>
    <name evidence="2" type="ORF">RMCT_3063</name>
</gene>
<proteinExistence type="predicted"/>
<protein>
    <recommendedName>
        <fullName evidence="1">Mycothiol-dependent maleylpyruvate isomerase metal-binding domain-containing protein</fullName>
    </recommendedName>
</protein>
<dbReference type="EMBL" id="BCTB01000029">
    <property type="protein sequence ID" value="GAT16094.1"/>
    <property type="molecule type" value="Genomic_DNA"/>
</dbReference>
<name>A0A100XGG8_MYCTH</name>
<dbReference type="Gene3D" id="1.20.120.450">
    <property type="entry name" value="dinb family like domain"/>
    <property type="match status" value="1"/>
</dbReference>
<evidence type="ECO:0000313" key="2">
    <source>
        <dbReference type="EMBL" id="GAT16094.1"/>
    </source>
</evidence>
<organism evidence="2 3">
    <name type="scientific">Mycolicibacterium thermoresistibile</name>
    <name type="common">Mycobacterium thermoresistibile</name>
    <dbReference type="NCBI Taxonomy" id="1797"/>
    <lineage>
        <taxon>Bacteria</taxon>
        <taxon>Bacillati</taxon>
        <taxon>Actinomycetota</taxon>
        <taxon>Actinomycetes</taxon>
        <taxon>Mycobacteriales</taxon>
        <taxon>Mycobacteriaceae</taxon>
        <taxon>Mycolicibacterium</taxon>
    </lineage>
</organism>
<dbReference type="NCBIfam" id="TIGR03083">
    <property type="entry name" value="maleylpyruvate isomerase family mycothiol-dependent enzyme"/>
    <property type="match status" value="1"/>
</dbReference>
<dbReference type="InterPro" id="IPR034660">
    <property type="entry name" value="DinB/YfiT-like"/>
</dbReference>
<accession>A0A100XGG8</accession>
<sequence length="284" mass="30892">MSITALDKTEILDGLFAVWDDITALGGRLTDAQWQTPTELPGWSVHDVLAHLIGIESMLQGVETPDADIDVTTLEHVHNDIGALNERWIRALRGLEPAELLDRWRSVTDERRAALTAMNDEDWSAVTATPAGPDSYGRFMRIRIFDCWMHEHDIRAVTGLTLGDDALDTPPARLALDEMAAAMGRVVGKLGKAPDGSRVRFELLGPLARTIDVAVQDGRGRVVPGFGATGDGDPGPTTVISLDAWVFTRLAGGRSTPERHPGAIGYRGDEAVGRRIVENLNYVI</sequence>
<reference evidence="2 3" key="1">
    <citation type="journal article" date="2016" name="Genome Announc.">
        <title>Draft Genome Sequences of Five Rapidly Growing Mycobacterium Species, M. thermoresistibile, M. fortuitum subsp. acetamidolyticum, M. canariasense, M. brisbanense, and M. novocastrense.</title>
        <authorList>
            <person name="Katahira K."/>
            <person name="Ogura Y."/>
            <person name="Gotoh Y."/>
            <person name="Hayashi T."/>
        </authorList>
    </citation>
    <scope>NUCLEOTIDE SEQUENCE [LARGE SCALE GENOMIC DNA]</scope>
    <source>
        <strain evidence="2 3">JCM6362</strain>
    </source>
</reference>
<reference evidence="3" key="2">
    <citation type="submission" date="2016-02" db="EMBL/GenBank/DDBJ databases">
        <title>Draft genome sequence of five rapidly growing Mycobacterium species.</title>
        <authorList>
            <person name="Katahira K."/>
            <person name="Gotou Y."/>
            <person name="Iida K."/>
            <person name="Ogura Y."/>
            <person name="Hayashi T."/>
        </authorList>
    </citation>
    <scope>NUCLEOTIDE SEQUENCE [LARGE SCALE GENOMIC DNA]</scope>
    <source>
        <strain evidence="3">JCM6362</strain>
    </source>
</reference>
<dbReference type="InterPro" id="IPR017517">
    <property type="entry name" value="Maleyloyr_isom"/>
</dbReference>
<feature type="domain" description="Mycothiol-dependent maleylpyruvate isomerase metal-binding" evidence="1">
    <location>
        <begin position="17"/>
        <end position="155"/>
    </location>
</feature>
<dbReference type="Pfam" id="PF11716">
    <property type="entry name" value="MDMPI_N"/>
    <property type="match status" value="1"/>
</dbReference>
<dbReference type="AlphaFoldDB" id="A0A100XGG8"/>
<dbReference type="SUPFAM" id="SSF109854">
    <property type="entry name" value="DinB/YfiT-like putative metalloenzymes"/>
    <property type="match status" value="1"/>
</dbReference>
<dbReference type="InterPro" id="IPR024344">
    <property type="entry name" value="MDMPI_metal-binding"/>
</dbReference>
<evidence type="ECO:0000259" key="1">
    <source>
        <dbReference type="Pfam" id="PF11716"/>
    </source>
</evidence>
<dbReference type="Proteomes" id="UP000069654">
    <property type="component" value="Unassembled WGS sequence"/>
</dbReference>